<reference evidence="2 3" key="1">
    <citation type="submission" date="2019-02" db="EMBL/GenBank/DDBJ databases">
        <authorList>
            <person name="Dietz N.B."/>
            <person name="Gustafson A.N."/>
            <person name="Shibel H."/>
            <person name="LeBlanc-Straceski J.M."/>
            <person name="Volpe E."/>
            <person name="Copelas N.G."/>
            <person name="Magazzu P."/>
            <person name="Ludwig E.M."/>
            <person name="Giuffre D.J."/>
            <person name="Durgin K.B."/>
            <person name="Little B.A."/>
            <person name="Wetmore K.A."/>
            <person name="Jimenez X."/>
            <person name="Kalinowski P."/>
            <person name="Ronai M.J."/>
            <person name="Aull H.G."/>
            <person name="Garlena R.A."/>
            <person name="Russell D.A."/>
            <person name="Pope W.H."/>
            <person name="Jacobs-Sera D."/>
            <person name="Hatfull G.F."/>
        </authorList>
    </citation>
    <scope>NUCLEOTIDE SEQUENCE [LARGE SCALE GENOMIC DNA]</scope>
</reference>
<dbReference type="Proteomes" id="UP000295362">
    <property type="component" value="Genome"/>
</dbReference>
<organism evidence="2 3">
    <name type="scientific">Mycobacterium phage Halena</name>
    <dbReference type="NCBI Taxonomy" id="2517952"/>
    <lineage>
        <taxon>Viruses</taxon>
        <taxon>Duplodnaviria</taxon>
        <taxon>Heunggongvirae</taxon>
        <taxon>Uroviricota</taxon>
        <taxon>Caudoviricetes</taxon>
        <taxon>Vilmaviridae</taxon>
        <taxon>Lclasvirinae</taxon>
        <taxon>Bronvirus</taxon>
        <taxon>Bronvirus bron</taxon>
        <taxon>Mycobacterium virus Bron</taxon>
    </lineage>
</organism>
<evidence type="ECO:0000259" key="1">
    <source>
        <dbReference type="Pfam" id="PF12957"/>
    </source>
</evidence>
<dbReference type="Pfam" id="PF12957">
    <property type="entry name" value="DUF3846"/>
    <property type="match status" value="1"/>
</dbReference>
<gene>
    <name evidence="2" type="primary">122</name>
    <name evidence="2" type="ORF">SEQ_HALENA_122</name>
</gene>
<evidence type="ECO:0000313" key="2">
    <source>
        <dbReference type="EMBL" id="QBP29895.1"/>
    </source>
</evidence>
<name>A0A482JB68_9CAUD</name>
<accession>A0A482JB68</accession>
<protein>
    <recommendedName>
        <fullName evidence="1">DUF3846 domain-containing protein</fullName>
    </recommendedName>
</protein>
<sequence>MTALYRACTVLDMSNETSGKALVINPDGTTETIQFERGSELAKLQGLVGGYIEAVYGYTSAKAEEPDVTLFCNEEGKILNQPVNFMATTLWWSLNRYATGVDHLHGVVVVTGGADRNGDTLPVPGKVAELVEQMGG</sequence>
<dbReference type="EMBL" id="MK494100">
    <property type="protein sequence ID" value="QBP29895.1"/>
    <property type="molecule type" value="Genomic_DNA"/>
</dbReference>
<dbReference type="InterPro" id="IPR024559">
    <property type="entry name" value="DUF3846"/>
</dbReference>
<evidence type="ECO:0000313" key="3">
    <source>
        <dbReference type="Proteomes" id="UP000295362"/>
    </source>
</evidence>
<feature type="domain" description="DUF3846" evidence="1">
    <location>
        <begin position="20"/>
        <end position="132"/>
    </location>
</feature>
<proteinExistence type="predicted"/>